<comment type="caution">
    <text evidence="1">The sequence shown here is derived from an EMBL/GenBank/DDBJ whole genome shotgun (WGS) entry which is preliminary data.</text>
</comment>
<dbReference type="RefSeq" id="WP_233723130.1">
    <property type="nucleotide sequence ID" value="NZ_JAJVCN010000001.1"/>
</dbReference>
<evidence type="ECO:0000313" key="2">
    <source>
        <dbReference type="Proteomes" id="UP001521150"/>
    </source>
</evidence>
<evidence type="ECO:0000313" key="1">
    <source>
        <dbReference type="EMBL" id="MCE7002092.1"/>
    </source>
</evidence>
<gene>
    <name evidence="1" type="ORF">LWC34_04520</name>
</gene>
<organism evidence="1 2">
    <name type="scientific">Kibdelosporangium philippinense</name>
    <dbReference type="NCBI Taxonomy" id="211113"/>
    <lineage>
        <taxon>Bacteria</taxon>
        <taxon>Bacillati</taxon>
        <taxon>Actinomycetota</taxon>
        <taxon>Actinomycetes</taxon>
        <taxon>Pseudonocardiales</taxon>
        <taxon>Pseudonocardiaceae</taxon>
        <taxon>Kibdelosporangium</taxon>
    </lineage>
</organism>
<dbReference type="SUPFAM" id="SSF52402">
    <property type="entry name" value="Adenine nucleotide alpha hydrolases-like"/>
    <property type="match status" value="2"/>
</dbReference>
<protein>
    <submittedName>
        <fullName evidence="1">Universal stress protein</fullName>
    </submittedName>
</protein>
<proteinExistence type="predicted"/>
<reference evidence="1 2" key="1">
    <citation type="submission" date="2021-12" db="EMBL/GenBank/DDBJ databases">
        <title>Genome sequence of Kibdelosporangium philippinense ATCC 49844.</title>
        <authorList>
            <person name="Fedorov E.A."/>
            <person name="Omeragic M."/>
            <person name="Shalygina K.F."/>
            <person name="Maclea K.S."/>
        </authorList>
    </citation>
    <scope>NUCLEOTIDE SEQUENCE [LARGE SCALE GENOMIC DNA]</scope>
    <source>
        <strain evidence="1 2">ATCC 49844</strain>
    </source>
</reference>
<sequence>MTRTTEPSLIPRQPHVRRPRIAVGTDGTPWGDAALDWALRQAATQNASVDVFAAESSDDQAITRRLAAYPWLFSTVTVSPDSPVKSLLDASIDHDTLVIGYRGRRRGPFGVGRSVLPVVTESHCDTVVIRGETRAVQGEHRWITAALGGQHDELVIHRAVQFAVRTRSKLRLIHAAPLPGTHTVAVRTDPAEVLQRGYDLVRATASDLIPSLRLIRSQPHEAARACDRSDLLVIGPGGNPGTLSVITSSALHMAPCPVLVVKPL</sequence>
<accession>A0ABS8Z3Y2</accession>
<name>A0ABS8Z3Y2_9PSEU</name>
<dbReference type="Proteomes" id="UP001521150">
    <property type="component" value="Unassembled WGS sequence"/>
</dbReference>
<dbReference type="Gene3D" id="3.40.50.12370">
    <property type="match status" value="1"/>
</dbReference>
<keyword evidence="2" id="KW-1185">Reference proteome</keyword>
<dbReference type="EMBL" id="JAJVCN010000001">
    <property type="protein sequence ID" value="MCE7002092.1"/>
    <property type="molecule type" value="Genomic_DNA"/>
</dbReference>